<keyword evidence="1" id="KW-1133">Transmembrane helix</keyword>
<dbReference type="Proteomes" id="UP000428328">
    <property type="component" value="Chromosome"/>
</dbReference>
<keyword evidence="1" id="KW-0472">Membrane</keyword>
<sequence>MDKKPSHISCENVCTFGSGEKLILRTLFYVSALLGAYGIAKTSLVLAVAYVAYALISYFMLMRHTVCSRCPHLFVADDCLFVPASLVKNFVIPKKGALSTGELLIVLFAVLGTAGIPIYWLAADTTLLVIYLALNAGFTLGLVGRICKKCQVEVCPMNRNPLFKGQKG</sequence>
<accession>A0A6I6JK19</accession>
<dbReference type="AlphaFoldDB" id="A0A6I6JK19"/>
<dbReference type="EMBL" id="CP046400">
    <property type="protein sequence ID" value="QGY40457.1"/>
    <property type="molecule type" value="Genomic_DNA"/>
</dbReference>
<reference evidence="2 3" key="1">
    <citation type="submission" date="2019-11" db="EMBL/GenBank/DDBJ databases">
        <authorList>
            <person name="Zheng R.K."/>
            <person name="Sun C.M."/>
        </authorList>
    </citation>
    <scope>NUCLEOTIDE SEQUENCE [LARGE SCALE GENOMIC DNA]</scope>
    <source>
        <strain evidence="2 3">SRB007</strain>
    </source>
</reference>
<name>A0A6I6JK19_9BACT</name>
<evidence type="ECO:0000256" key="1">
    <source>
        <dbReference type="SAM" id="Phobius"/>
    </source>
</evidence>
<feature type="transmembrane region" description="Helical" evidence="1">
    <location>
        <begin position="103"/>
        <end position="122"/>
    </location>
</feature>
<evidence type="ECO:0000313" key="2">
    <source>
        <dbReference type="EMBL" id="QGY40457.1"/>
    </source>
</evidence>
<feature type="transmembrane region" description="Helical" evidence="1">
    <location>
        <begin position="128"/>
        <end position="147"/>
    </location>
</feature>
<dbReference type="KEGG" id="psel:GM415_10070"/>
<evidence type="ECO:0008006" key="4">
    <source>
        <dbReference type="Google" id="ProtNLM"/>
    </source>
</evidence>
<dbReference type="RefSeq" id="WP_158947775.1">
    <property type="nucleotide sequence ID" value="NZ_CP046400.1"/>
</dbReference>
<organism evidence="2 3">
    <name type="scientific">Pseudodesulfovibrio cashew</name>
    <dbReference type="NCBI Taxonomy" id="2678688"/>
    <lineage>
        <taxon>Bacteria</taxon>
        <taxon>Pseudomonadati</taxon>
        <taxon>Thermodesulfobacteriota</taxon>
        <taxon>Desulfovibrionia</taxon>
        <taxon>Desulfovibrionales</taxon>
        <taxon>Desulfovibrionaceae</taxon>
    </lineage>
</organism>
<protein>
    <recommendedName>
        <fullName evidence="4">DUF4395 domain-containing protein</fullName>
    </recommendedName>
</protein>
<keyword evidence="3" id="KW-1185">Reference proteome</keyword>
<keyword evidence="1" id="KW-0812">Transmembrane</keyword>
<feature type="transmembrane region" description="Helical" evidence="1">
    <location>
        <begin position="27"/>
        <end position="56"/>
    </location>
</feature>
<proteinExistence type="predicted"/>
<evidence type="ECO:0000313" key="3">
    <source>
        <dbReference type="Proteomes" id="UP000428328"/>
    </source>
</evidence>
<gene>
    <name evidence="2" type="ORF">GM415_10070</name>
</gene>